<comment type="similarity">
    <text evidence="2">Belongs to the EMC6 family.</text>
</comment>
<evidence type="ECO:0000256" key="5">
    <source>
        <dbReference type="ARBA" id="ARBA00022989"/>
    </source>
</evidence>
<dbReference type="GO" id="GO:0097250">
    <property type="term" value="P:mitochondrial respirasome assembly"/>
    <property type="evidence" value="ECO:0007669"/>
    <property type="project" value="InterPro"/>
</dbReference>
<dbReference type="EMBL" id="REGN01001423">
    <property type="protein sequence ID" value="RNA34749.1"/>
    <property type="molecule type" value="Genomic_DNA"/>
</dbReference>
<keyword evidence="9" id="KW-1185">Reference proteome</keyword>
<evidence type="ECO:0000313" key="8">
    <source>
        <dbReference type="EMBL" id="RNA34749.1"/>
    </source>
</evidence>
<evidence type="ECO:0000313" key="9">
    <source>
        <dbReference type="Proteomes" id="UP000276133"/>
    </source>
</evidence>
<proteinExistence type="inferred from homology"/>
<evidence type="ECO:0000256" key="1">
    <source>
        <dbReference type="ARBA" id="ARBA00004477"/>
    </source>
</evidence>
<evidence type="ECO:0000256" key="4">
    <source>
        <dbReference type="ARBA" id="ARBA00022824"/>
    </source>
</evidence>
<dbReference type="AlphaFoldDB" id="A0A3M7SGA9"/>
<organism evidence="8 9">
    <name type="scientific">Brachionus plicatilis</name>
    <name type="common">Marine rotifer</name>
    <name type="synonym">Brachionus muelleri</name>
    <dbReference type="NCBI Taxonomy" id="10195"/>
    <lineage>
        <taxon>Eukaryota</taxon>
        <taxon>Metazoa</taxon>
        <taxon>Spiralia</taxon>
        <taxon>Gnathifera</taxon>
        <taxon>Rotifera</taxon>
        <taxon>Eurotatoria</taxon>
        <taxon>Monogononta</taxon>
        <taxon>Pseudotrocha</taxon>
        <taxon>Ploima</taxon>
        <taxon>Brachionidae</taxon>
        <taxon>Brachionus</taxon>
    </lineage>
</organism>
<keyword evidence="4" id="KW-0256">Endoplasmic reticulum</keyword>
<dbReference type="PANTHER" id="PTHR12906">
    <property type="entry name" value="PROTEIN C20ORF24 RAB5-INTERACTING PROTEIN"/>
    <property type="match status" value="1"/>
</dbReference>
<reference evidence="8 9" key="1">
    <citation type="journal article" date="2018" name="Sci. Rep.">
        <title>Genomic signatures of local adaptation to the degree of environmental predictability in rotifers.</title>
        <authorList>
            <person name="Franch-Gras L."/>
            <person name="Hahn C."/>
            <person name="Garcia-Roger E.M."/>
            <person name="Carmona M.J."/>
            <person name="Serra M."/>
            <person name="Gomez A."/>
        </authorList>
    </citation>
    <scope>NUCLEOTIDE SEQUENCE [LARGE SCALE GENOMIC DNA]</scope>
    <source>
        <strain evidence="8">HYR1</strain>
    </source>
</reference>
<comment type="caution">
    <text evidence="8">The sequence shown here is derived from an EMBL/GenBank/DDBJ whole genome shotgun (WGS) entry which is preliminary data.</text>
</comment>
<evidence type="ECO:0000256" key="7">
    <source>
        <dbReference type="SAM" id="Phobius"/>
    </source>
</evidence>
<feature type="non-terminal residue" evidence="8">
    <location>
        <position position="111"/>
    </location>
</feature>
<evidence type="ECO:0000256" key="6">
    <source>
        <dbReference type="ARBA" id="ARBA00023136"/>
    </source>
</evidence>
<dbReference type="Pfam" id="PF07019">
    <property type="entry name" value="EMC6"/>
    <property type="match status" value="1"/>
</dbReference>
<dbReference type="GO" id="GO:0005789">
    <property type="term" value="C:endoplasmic reticulum membrane"/>
    <property type="evidence" value="ECO:0007669"/>
    <property type="project" value="UniProtKB-SubCell"/>
</dbReference>
<gene>
    <name evidence="8" type="ORF">BpHYR1_006935</name>
</gene>
<dbReference type="OrthoDB" id="286395at2759"/>
<evidence type="ECO:0000256" key="3">
    <source>
        <dbReference type="ARBA" id="ARBA00022692"/>
    </source>
</evidence>
<feature type="transmembrane region" description="Helical" evidence="7">
    <location>
        <begin position="36"/>
        <end position="55"/>
    </location>
</feature>
<dbReference type="Proteomes" id="UP000276133">
    <property type="component" value="Unassembled WGS sequence"/>
</dbReference>
<dbReference type="PANTHER" id="PTHR12906:SF0">
    <property type="entry name" value="GEL COMPLEX SUBUNIT OPTI"/>
    <property type="match status" value="1"/>
</dbReference>
<comment type="subcellular location">
    <subcellularLocation>
        <location evidence="1">Endoplasmic reticulum membrane</location>
        <topology evidence="1">Multi-pass membrane protein</topology>
    </subcellularLocation>
</comment>
<protein>
    <recommendedName>
        <fullName evidence="10">Rab5-interacting</fullName>
    </recommendedName>
</protein>
<evidence type="ECO:0000256" key="2">
    <source>
        <dbReference type="ARBA" id="ARBA00009436"/>
    </source>
</evidence>
<dbReference type="GO" id="GO:0005739">
    <property type="term" value="C:mitochondrion"/>
    <property type="evidence" value="ECO:0007669"/>
    <property type="project" value="GOC"/>
</dbReference>
<dbReference type="InterPro" id="IPR029008">
    <property type="entry name" value="EMC6-like"/>
</dbReference>
<keyword evidence="5 7" id="KW-1133">Transmembrane helix</keyword>
<name>A0A3M7SGA9_BRAPC</name>
<keyword evidence="3 7" id="KW-0812">Transmembrane</keyword>
<evidence type="ECO:0008006" key="10">
    <source>
        <dbReference type="Google" id="ProtNLM"/>
    </source>
</evidence>
<sequence length="111" mass="12888">MDPKKKSAFTERFSKLFNKAFKSKSVWDDKDEFLDVVYWIRQILGIILGLVWGILGFKGIFAILSFCLLNVLFVYVYCISFQQIDEDEYGGMSDLIKEGFMTSFSSFLVSY</sequence>
<accession>A0A3M7SGA9</accession>
<dbReference type="InterPro" id="IPR010742">
    <property type="entry name" value="RCAF1"/>
</dbReference>
<feature type="transmembrane region" description="Helical" evidence="7">
    <location>
        <begin position="62"/>
        <end position="84"/>
    </location>
</feature>
<dbReference type="STRING" id="10195.A0A3M7SGA9"/>
<keyword evidence="6 7" id="KW-0472">Membrane</keyword>